<dbReference type="SUPFAM" id="SSF56672">
    <property type="entry name" value="DNA/RNA polymerases"/>
    <property type="match status" value="1"/>
</dbReference>
<dbReference type="EMBL" id="BMAV01010146">
    <property type="protein sequence ID" value="GFY55039.1"/>
    <property type="molecule type" value="Genomic_DNA"/>
</dbReference>
<sequence>MVESCLTEDVLKAWQRSSLFGQPEENERSRLTNLMKFLKAEVEGEERLKLARGGFDSINPSPRACSSLEFEFLDQNVICGNIPRVSKGSILKELKRNNIWLSDMGADCPKIDILIGSDNYGKILTGQGLGSLRKYEEYGVFKEWLEEGVIEMVPDHELNSKGHYLPHHPVFKPDNVTTKIRPVFDASCKVGISPSLNDCLVKGPIIEEIPSILLRFGEKGIGVTSDIRRAFLQMELRKEYRLSPISLVGERQCCEGFRHTRVVFGVRSSPLLLGAVISVHLSQVTTEQGYVAQKLSKSFYIDNCVTSVDNERELVDFVKCSTKILADSKMDLRLWTYGPVGEVVRSALDGLNAESTSDNIV</sequence>
<dbReference type="PANTHER" id="PTHR47331">
    <property type="entry name" value="PHD-TYPE DOMAIN-CONTAINING PROTEIN"/>
    <property type="match status" value="1"/>
</dbReference>
<evidence type="ECO:0000313" key="1">
    <source>
        <dbReference type="EMBL" id="GFY55039.1"/>
    </source>
</evidence>
<name>A0A8X7C7H8_9ARAC</name>
<dbReference type="Proteomes" id="UP000886998">
    <property type="component" value="Unassembled WGS sequence"/>
</dbReference>
<keyword evidence="2" id="KW-1185">Reference proteome</keyword>
<gene>
    <name evidence="1" type="primary">AVEN_127495_1</name>
    <name evidence="1" type="ORF">TNIN_171731</name>
</gene>
<dbReference type="InterPro" id="IPR043502">
    <property type="entry name" value="DNA/RNA_pol_sf"/>
</dbReference>
<evidence type="ECO:0000313" key="2">
    <source>
        <dbReference type="Proteomes" id="UP000886998"/>
    </source>
</evidence>
<protein>
    <submittedName>
        <fullName evidence="1">Integrase_H2C2 domain-containing protein</fullName>
    </submittedName>
</protein>
<dbReference type="OrthoDB" id="6434979at2759"/>
<proteinExistence type="predicted"/>
<dbReference type="PANTHER" id="PTHR47331:SF1">
    <property type="entry name" value="GAG-LIKE PROTEIN"/>
    <property type="match status" value="1"/>
</dbReference>
<dbReference type="GO" id="GO:0071897">
    <property type="term" value="P:DNA biosynthetic process"/>
    <property type="evidence" value="ECO:0007669"/>
    <property type="project" value="UniProtKB-ARBA"/>
</dbReference>
<dbReference type="AlphaFoldDB" id="A0A8X7C7H8"/>
<reference evidence="1" key="1">
    <citation type="submission" date="2020-08" db="EMBL/GenBank/DDBJ databases">
        <title>Multicomponent nature underlies the extraordinary mechanical properties of spider dragline silk.</title>
        <authorList>
            <person name="Kono N."/>
            <person name="Nakamura H."/>
            <person name="Mori M."/>
            <person name="Yoshida Y."/>
            <person name="Ohtoshi R."/>
            <person name="Malay A.D."/>
            <person name="Moran D.A.P."/>
            <person name="Tomita M."/>
            <person name="Numata K."/>
            <person name="Arakawa K."/>
        </authorList>
    </citation>
    <scope>NUCLEOTIDE SEQUENCE</scope>
</reference>
<comment type="caution">
    <text evidence="1">The sequence shown here is derived from an EMBL/GenBank/DDBJ whole genome shotgun (WGS) entry which is preliminary data.</text>
</comment>
<organism evidence="1 2">
    <name type="scientific">Trichonephila inaurata madagascariensis</name>
    <dbReference type="NCBI Taxonomy" id="2747483"/>
    <lineage>
        <taxon>Eukaryota</taxon>
        <taxon>Metazoa</taxon>
        <taxon>Ecdysozoa</taxon>
        <taxon>Arthropoda</taxon>
        <taxon>Chelicerata</taxon>
        <taxon>Arachnida</taxon>
        <taxon>Araneae</taxon>
        <taxon>Araneomorphae</taxon>
        <taxon>Entelegynae</taxon>
        <taxon>Araneoidea</taxon>
        <taxon>Nephilidae</taxon>
        <taxon>Trichonephila</taxon>
        <taxon>Trichonephila inaurata</taxon>
    </lineage>
</organism>
<accession>A0A8X7C7H8</accession>